<dbReference type="RefSeq" id="WP_019034712.1">
    <property type="nucleotide sequence ID" value="NZ_CAMUOS010000007.1"/>
</dbReference>
<evidence type="ECO:0000313" key="2">
    <source>
        <dbReference type="Proteomes" id="UP000255517"/>
    </source>
</evidence>
<dbReference type="Proteomes" id="UP000255517">
    <property type="component" value="Unassembled WGS sequence"/>
</dbReference>
<dbReference type="AlphaFoldDB" id="A0A379C4M5"/>
<reference evidence="1 2" key="1">
    <citation type="submission" date="2018-06" db="EMBL/GenBank/DDBJ databases">
        <authorList>
            <consortium name="Pathogen Informatics"/>
            <person name="Doyle S."/>
        </authorList>
    </citation>
    <scope>NUCLEOTIDE SEQUENCE [LARGE SCALE GENOMIC DNA]</scope>
    <source>
        <strain evidence="1 2">NCTC13149</strain>
    </source>
</reference>
<dbReference type="STRING" id="1122949.GCA_000378725_00897"/>
<evidence type="ECO:0000313" key="1">
    <source>
        <dbReference type="EMBL" id="SUB56556.1"/>
    </source>
</evidence>
<proteinExistence type="predicted"/>
<dbReference type="NCBIfam" id="TIGR02532">
    <property type="entry name" value="IV_pilin_GFxxxE"/>
    <property type="match status" value="1"/>
</dbReference>
<accession>A0A379C4M5</accession>
<sequence length="153" mass="17182">MKIMKTKAYSLVELVLVLAIMSILISAISLKAEVIENYKAKNQIKKLVLDLNYVRNFAQKTNTRTSLIIGNEGYSFDLLGEKKEVKFSKLIEIIDTNLDTVSFTNLGKPAFLNGSSTSGHIIFKIKNKTMGITIAPVSGKVTYYDNYNYDEKD</sequence>
<organism evidence="1 2">
    <name type="scientific">Peptoniphilus lacrimalis</name>
    <dbReference type="NCBI Taxonomy" id="33031"/>
    <lineage>
        <taxon>Bacteria</taxon>
        <taxon>Bacillati</taxon>
        <taxon>Bacillota</taxon>
        <taxon>Tissierellia</taxon>
        <taxon>Tissierellales</taxon>
        <taxon>Peptoniphilaceae</taxon>
        <taxon>Peptoniphilus</taxon>
    </lineage>
</organism>
<protein>
    <submittedName>
        <fullName evidence="1">Tfp pilus assembly protein FimT</fullName>
    </submittedName>
</protein>
<dbReference type="EMBL" id="UGSZ01000001">
    <property type="protein sequence ID" value="SUB56556.1"/>
    <property type="molecule type" value="Genomic_DNA"/>
</dbReference>
<gene>
    <name evidence="1" type="ORF">NCTC13149_00328</name>
</gene>
<name>A0A379C4M5_9FIRM</name>
<dbReference type="InterPro" id="IPR012902">
    <property type="entry name" value="N_methyl_site"/>
</dbReference>